<feature type="compositionally biased region" description="Polar residues" evidence="1">
    <location>
        <begin position="48"/>
        <end position="57"/>
    </location>
</feature>
<dbReference type="InterPro" id="IPR052856">
    <property type="entry name" value="SOX30_TF"/>
</dbReference>
<name>A0ABQ9W5U8_SAGOE</name>
<evidence type="ECO:0000256" key="1">
    <source>
        <dbReference type="SAM" id="MobiDB-lite"/>
    </source>
</evidence>
<feature type="compositionally biased region" description="Basic and acidic residues" evidence="1">
    <location>
        <begin position="33"/>
        <end position="47"/>
    </location>
</feature>
<protein>
    <submittedName>
        <fullName evidence="2">Transcription factor SOX-30</fullName>
    </submittedName>
</protein>
<evidence type="ECO:0000313" key="3">
    <source>
        <dbReference type="Proteomes" id="UP001266305"/>
    </source>
</evidence>
<accession>A0ABQ9W5U8</accession>
<proteinExistence type="predicted"/>
<gene>
    <name evidence="2" type="primary">SOX30_4</name>
    <name evidence="2" type="ORF">P7K49_003902</name>
</gene>
<reference evidence="2 3" key="1">
    <citation type="submission" date="2023-05" db="EMBL/GenBank/DDBJ databases">
        <title>B98-5 Cell Line De Novo Hybrid Assembly: An Optical Mapping Approach.</title>
        <authorList>
            <person name="Kananen K."/>
            <person name="Auerbach J.A."/>
            <person name="Kautto E."/>
            <person name="Blachly J.S."/>
        </authorList>
    </citation>
    <scope>NUCLEOTIDE SEQUENCE [LARGE SCALE GENOMIC DNA]</scope>
    <source>
        <strain evidence="2">B95-8</strain>
        <tissue evidence="2">Cell line</tissue>
    </source>
</reference>
<feature type="region of interest" description="Disordered" evidence="1">
    <location>
        <begin position="33"/>
        <end position="65"/>
    </location>
</feature>
<dbReference type="EMBL" id="JASSZA010000002">
    <property type="protein sequence ID" value="KAK2117016.1"/>
    <property type="molecule type" value="Genomic_DNA"/>
</dbReference>
<comment type="caution">
    <text evidence="2">The sequence shown here is derived from an EMBL/GenBank/DDBJ whole genome shotgun (WGS) entry which is preliminary data.</text>
</comment>
<feature type="non-terminal residue" evidence="2">
    <location>
        <position position="104"/>
    </location>
</feature>
<dbReference type="PANTHER" id="PTHR47279:SF1">
    <property type="entry name" value="TRANSCRIPTION FACTOR SOX-30"/>
    <property type="match status" value="1"/>
</dbReference>
<feature type="region of interest" description="Disordered" evidence="1">
    <location>
        <begin position="79"/>
        <end position="104"/>
    </location>
</feature>
<organism evidence="2 3">
    <name type="scientific">Saguinus oedipus</name>
    <name type="common">Cotton-top tamarin</name>
    <name type="synonym">Oedipomidas oedipus</name>
    <dbReference type="NCBI Taxonomy" id="9490"/>
    <lineage>
        <taxon>Eukaryota</taxon>
        <taxon>Metazoa</taxon>
        <taxon>Chordata</taxon>
        <taxon>Craniata</taxon>
        <taxon>Vertebrata</taxon>
        <taxon>Euteleostomi</taxon>
        <taxon>Mammalia</taxon>
        <taxon>Eutheria</taxon>
        <taxon>Euarchontoglires</taxon>
        <taxon>Primates</taxon>
        <taxon>Haplorrhini</taxon>
        <taxon>Platyrrhini</taxon>
        <taxon>Cebidae</taxon>
        <taxon>Callitrichinae</taxon>
        <taxon>Saguinus</taxon>
    </lineage>
</organism>
<dbReference type="Proteomes" id="UP001266305">
    <property type="component" value="Unassembled WGS sequence"/>
</dbReference>
<keyword evidence="3" id="KW-1185">Reference proteome</keyword>
<evidence type="ECO:0000313" key="2">
    <source>
        <dbReference type="EMBL" id="KAK2117016.1"/>
    </source>
</evidence>
<sequence length="104" mass="11969">MPECLGYYEDTYQKHEAIFSALNREFPFRDYQNERTHSENSRSRENIDGTSYCNSHSHSGEEYLNPVPQVDIGTLENVFTAPTSTPSSIQQVNVTDSDEEEEEK</sequence>
<dbReference type="PANTHER" id="PTHR47279">
    <property type="entry name" value="TRANSCRIPTION FACTOR SOX-30"/>
    <property type="match status" value="1"/>
</dbReference>
<feature type="compositionally biased region" description="Polar residues" evidence="1">
    <location>
        <begin position="80"/>
        <end position="95"/>
    </location>
</feature>